<feature type="transmembrane region" description="Helical" evidence="7">
    <location>
        <begin position="104"/>
        <end position="123"/>
    </location>
</feature>
<evidence type="ECO:0000256" key="7">
    <source>
        <dbReference type="SAM" id="Phobius"/>
    </source>
</evidence>
<evidence type="ECO:0000256" key="5">
    <source>
        <dbReference type="ARBA" id="ARBA00022989"/>
    </source>
</evidence>
<keyword evidence="6 7" id="KW-0472">Membrane</keyword>
<dbReference type="InterPro" id="IPR006043">
    <property type="entry name" value="NCS2"/>
</dbReference>
<evidence type="ECO:0000256" key="2">
    <source>
        <dbReference type="ARBA" id="ARBA00008821"/>
    </source>
</evidence>
<gene>
    <name evidence="8" type="primary">rutG_1</name>
    <name evidence="8" type="ORF">A0J61_00653</name>
</gene>
<keyword evidence="9" id="KW-1185">Reference proteome</keyword>
<sequence>MNSSIHIIKKQSIMSDATDLETSLNEHNDTFRSVCRQHGLRKAVAFSIIHYFPHYAHNNSGSIQIEERPSWLQCVTYGIQHVLAMFSNVVVILRYKLKHLQHRLKIAIASILFSGISTLLFFITTAGRVPSYLGCSGSFIGSILAVSGYTRTGNSSFNQNTAPVQGAIFILSLVYMAISFLVMLVGYHWLEFFMPPIVTGSIIAGIGFHLSFISYRQATSTSFDSYLAIATALIVMLISVYAPTQILKRIALLLGTIIGYFIYAMCGLKDIGPGIDYSGIVSSAWVKVPPIGTHFEFHSSAISTIMPILIVLLAENLGHMKAIGSITSRPMLKHMGRAYLGDAVGCLLTSLGGTLPSTTYAENIGVLSVTRVFSPLVIVFAALFAILLGFFAKFNAVVRSIPDGVLAGVMFVLYALIAMTGIRIWVASRIDFNNSQNIFIGGIPVLIAVVLQTPVQLGNFQLDGIGAATFGAIILNQLLQGYDGMKRCYPYIRKLKTFFSDKLRRFSLPRS</sequence>
<evidence type="ECO:0000256" key="4">
    <source>
        <dbReference type="ARBA" id="ARBA00022692"/>
    </source>
</evidence>
<feature type="transmembrane region" description="Helical" evidence="7">
    <location>
        <begin position="225"/>
        <end position="244"/>
    </location>
</feature>
<name>A0A1C7NSA0_9FUNG</name>
<feature type="transmembrane region" description="Helical" evidence="7">
    <location>
        <begin position="193"/>
        <end position="213"/>
    </location>
</feature>
<keyword evidence="4 7" id="KW-0812">Transmembrane</keyword>
<dbReference type="InParanoid" id="A0A1C7NSA0"/>
<dbReference type="OrthoDB" id="1641903at2759"/>
<dbReference type="PANTHER" id="PTHR42810">
    <property type="entry name" value="PURINE PERMEASE C1399.01C-RELATED"/>
    <property type="match status" value="1"/>
</dbReference>
<feature type="transmembrane region" description="Helical" evidence="7">
    <location>
        <begin position="372"/>
        <end position="392"/>
    </location>
</feature>
<dbReference type="GO" id="GO:0042907">
    <property type="term" value="F:xanthine transmembrane transporter activity"/>
    <property type="evidence" value="ECO:0007669"/>
    <property type="project" value="TreeGrafter"/>
</dbReference>
<protein>
    <submittedName>
        <fullName evidence="8">Putative pyrimidine permease RutG</fullName>
    </submittedName>
</protein>
<feature type="transmembrane region" description="Helical" evidence="7">
    <location>
        <begin position="250"/>
        <end position="268"/>
    </location>
</feature>
<evidence type="ECO:0000256" key="3">
    <source>
        <dbReference type="ARBA" id="ARBA00022448"/>
    </source>
</evidence>
<feature type="transmembrane region" description="Helical" evidence="7">
    <location>
        <begin position="404"/>
        <end position="426"/>
    </location>
</feature>
<dbReference type="Proteomes" id="UP000093000">
    <property type="component" value="Unassembled WGS sequence"/>
</dbReference>
<dbReference type="STRING" id="101091.A0A1C7NSA0"/>
<dbReference type="GO" id="GO:0005886">
    <property type="term" value="C:plasma membrane"/>
    <property type="evidence" value="ECO:0007669"/>
    <property type="project" value="TreeGrafter"/>
</dbReference>
<feature type="transmembrane region" description="Helical" evidence="7">
    <location>
        <begin position="438"/>
        <end position="455"/>
    </location>
</feature>
<dbReference type="Pfam" id="PF00860">
    <property type="entry name" value="Xan_ur_permease"/>
    <property type="match status" value="1"/>
</dbReference>
<comment type="subcellular location">
    <subcellularLocation>
        <location evidence="1">Membrane</location>
        <topology evidence="1">Multi-pass membrane protein</topology>
    </subcellularLocation>
</comment>
<evidence type="ECO:0000313" key="9">
    <source>
        <dbReference type="Proteomes" id="UP000093000"/>
    </source>
</evidence>
<feature type="non-terminal residue" evidence="8">
    <location>
        <position position="511"/>
    </location>
</feature>
<keyword evidence="5 7" id="KW-1133">Transmembrane helix</keyword>
<dbReference type="AlphaFoldDB" id="A0A1C7NSA0"/>
<organism evidence="8 9">
    <name type="scientific">Choanephora cucurbitarum</name>
    <dbReference type="NCBI Taxonomy" id="101091"/>
    <lineage>
        <taxon>Eukaryota</taxon>
        <taxon>Fungi</taxon>
        <taxon>Fungi incertae sedis</taxon>
        <taxon>Mucoromycota</taxon>
        <taxon>Mucoromycotina</taxon>
        <taxon>Mucoromycetes</taxon>
        <taxon>Mucorales</taxon>
        <taxon>Mucorineae</taxon>
        <taxon>Choanephoraceae</taxon>
        <taxon>Choanephoroideae</taxon>
        <taxon>Choanephora</taxon>
    </lineage>
</organism>
<accession>A0A1C7NSA0</accession>
<proteinExistence type="inferred from homology"/>
<comment type="caution">
    <text evidence="8">The sequence shown here is derived from an EMBL/GenBank/DDBJ whole genome shotgun (WGS) entry which is preliminary data.</text>
</comment>
<reference evidence="8 9" key="1">
    <citation type="submission" date="2016-03" db="EMBL/GenBank/DDBJ databases">
        <title>Choanephora cucurbitarum.</title>
        <authorList>
            <person name="Min B."/>
            <person name="Park H."/>
            <person name="Park J.-H."/>
            <person name="Shin H.-D."/>
            <person name="Choi I.-G."/>
        </authorList>
    </citation>
    <scope>NUCLEOTIDE SEQUENCE [LARGE SCALE GENOMIC DNA]</scope>
    <source>
        <strain evidence="8 9">KUS-F28377</strain>
    </source>
</reference>
<evidence type="ECO:0000313" key="8">
    <source>
        <dbReference type="EMBL" id="OBZ91316.1"/>
    </source>
</evidence>
<comment type="similarity">
    <text evidence="2">Belongs to the nucleobase:cation symporter-2 (NCS2) (TC 2.A.40) family.</text>
</comment>
<evidence type="ECO:0000256" key="6">
    <source>
        <dbReference type="ARBA" id="ARBA00023136"/>
    </source>
</evidence>
<dbReference type="EMBL" id="LUGH01000015">
    <property type="protein sequence ID" value="OBZ91316.1"/>
    <property type="molecule type" value="Genomic_DNA"/>
</dbReference>
<feature type="transmembrane region" description="Helical" evidence="7">
    <location>
        <begin position="162"/>
        <end position="187"/>
    </location>
</feature>
<evidence type="ECO:0000256" key="1">
    <source>
        <dbReference type="ARBA" id="ARBA00004141"/>
    </source>
</evidence>
<keyword evidence="3" id="KW-0813">Transport</keyword>
<dbReference type="PANTHER" id="PTHR42810:SF4">
    <property type="entry name" value="URIC ACID TRANSPORTER UACT"/>
    <property type="match status" value="1"/>
</dbReference>